<accession>A0ABN9Y987</accession>
<protein>
    <submittedName>
        <fullName evidence="2">Uncharacterized protein</fullName>
    </submittedName>
</protein>
<name>A0ABN9Y987_9DINO</name>
<sequence length="239" mass="26762">MVIVRYQSPGRLAKRSCQSDCSEPDEDQASTPREKYFENPRLQDEERGVPSLHRGWRTPDPSPLRNEGEPLPRCKPAMWVADAVPDEALRGSQIRDCNPAPFSTGATSAWSRIRTPSPEVAYRPSEERRAQEAIVHAQLQFHDVPVTENNFESQQVMFACIPCDIDGMLPSKGSLGHPNSCGEACKYACKPRGCKDGLACDRCHLCDWKRKPAVLPPPRPMAQRKGGTRRRRLQSQTAV</sequence>
<gene>
    <name evidence="2" type="ORF">PCOR1329_LOCUS83708</name>
</gene>
<dbReference type="EMBL" id="CAUYUJ010022164">
    <property type="protein sequence ID" value="CAK0909250.1"/>
    <property type="molecule type" value="Genomic_DNA"/>
</dbReference>
<evidence type="ECO:0000256" key="1">
    <source>
        <dbReference type="SAM" id="MobiDB-lite"/>
    </source>
</evidence>
<organism evidence="2 3">
    <name type="scientific">Prorocentrum cordatum</name>
    <dbReference type="NCBI Taxonomy" id="2364126"/>
    <lineage>
        <taxon>Eukaryota</taxon>
        <taxon>Sar</taxon>
        <taxon>Alveolata</taxon>
        <taxon>Dinophyceae</taxon>
        <taxon>Prorocentrales</taxon>
        <taxon>Prorocentraceae</taxon>
        <taxon>Prorocentrum</taxon>
    </lineage>
</organism>
<keyword evidence="3" id="KW-1185">Reference proteome</keyword>
<reference evidence="2" key="1">
    <citation type="submission" date="2023-10" db="EMBL/GenBank/DDBJ databases">
        <authorList>
            <person name="Chen Y."/>
            <person name="Shah S."/>
            <person name="Dougan E. K."/>
            <person name="Thang M."/>
            <person name="Chan C."/>
        </authorList>
    </citation>
    <scope>NUCLEOTIDE SEQUENCE [LARGE SCALE GENOMIC DNA]</scope>
</reference>
<proteinExistence type="predicted"/>
<evidence type="ECO:0000313" key="3">
    <source>
        <dbReference type="Proteomes" id="UP001189429"/>
    </source>
</evidence>
<evidence type="ECO:0000313" key="2">
    <source>
        <dbReference type="EMBL" id="CAK0909250.1"/>
    </source>
</evidence>
<feature type="region of interest" description="Disordered" evidence="1">
    <location>
        <begin position="1"/>
        <end position="70"/>
    </location>
</feature>
<comment type="caution">
    <text evidence="2">The sequence shown here is derived from an EMBL/GenBank/DDBJ whole genome shotgun (WGS) entry which is preliminary data.</text>
</comment>
<feature type="compositionally biased region" description="Basic and acidic residues" evidence="1">
    <location>
        <begin position="32"/>
        <end position="48"/>
    </location>
</feature>
<feature type="region of interest" description="Disordered" evidence="1">
    <location>
        <begin position="214"/>
        <end position="239"/>
    </location>
</feature>
<dbReference type="Proteomes" id="UP001189429">
    <property type="component" value="Unassembled WGS sequence"/>
</dbReference>